<evidence type="ECO:0000313" key="2">
    <source>
        <dbReference type="Proteomes" id="UP000054538"/>
    </source>
</evidence>
<gene>
    <name evidence="1" type="ORF">PAXRUDRAFT_835232</name>
</gene>
<protein>
    <submittedName>
        <fullName evidence="1">Uncharacterized protein</fullName>
    </submittedName>
</protein>
<dbReference type="HOGENOM" id="CLU_205598_0_0_1"/>
<dbReference type="EMBL" id="KN827297">
    <property type="protein sequence ID" value="KIK76776.1"/>
    <property type="molecule type" value="Genomic_DNA"/>
</dbReference>
<reference evidence="2" key="2">
    <citation type="submission" date="2015-01" db="EMBL/GenBank/DDBJ databases">
        <title>Evolutionary Origins and Diversification of the Mycorrhizal Mutualists.</title>
        <authorList>
            <consortium name="DOE Joint Genome Institute"/>
            <consortium name="Mycorrhizal Genomics Consortium"/>
            <person name="Kohler A."/>
            <person name="Kuo A."/>
            <person name="Nagy L.G."/>
            <person name="Floudas D."/>
            <person name="Copeland A."/>
            <person name="Barry K.W."/>
            <person name="Cichocki N."/>
            <person name="Veneault-Fourrey C."/>
            <person name="LaButti K."/>
            <person name="Lindquist E.A."/>
            <person name="Lipzen A."/>
            <person name="Lundell T."/>
            <person name="Morin E."/>
            <person name="Murat C."/>
            <person name="Riley R."/>
            <person name="Ohm R."/>
            <person name="Sun H."/>
            <person name="Tunlid A."/>
            <person name="Henrissat B."/>
            <person name="Grigoriev I.V."/>
            <person name="Hibbett D.S."/>
            <person name="Martin F."/>
        </authorList>
    </citation>
    <scope>NUCLEOTIDE SEQUENCE [LARGE SCALE GENOMIC DNA]</scope>
    <source>
        <strain evidence="2">Ve08.2h10</strain>
    </source>
</reference>
<evidence type="ECO:0000313" key="1">
    <source>
        <dbReference type="EMBL" id="KIK76776.1"/>
    </source>
</evidence>
<dbReference type="InParanoid" id="A0A0D0CZP5"/>
<organism evidence="1 2">
    <name type="scientific">Paxillus rubicundulus Ve08.2h10</name>
    <dbReference type="NCBI Taxonomy" id="930991"/>
    <lineage>
        <taxon>Eukaryota</taxon>
        <taxon>Fungi</taxon>
        <taxon>Dikarya</taxon>
        <taxon>Basidiomycota</taxon>
        <taxon>Agaricomycotina</taxon>
        <taxon>Agaricomycetes</taxon>
        <taxon>Agaricomycetidae</taxon>
        <taxon>Boletales</taxon>
        <taxon>Paxilineae</taxon>
        <taxon>Paxillaceae</taxon>
        <taxon>Paxillus</taxon>
    </lineage>
</organism>
<proteinExistence type="predicted"/>
<accession>A0A0D0CZP5</accession>
<dbReference type="Proteomes" id="UP000054538">
    <property type="component" value="Unassembled WGS sequence"/>
</dbReference>
<name>A0A0D0CZP5_9AGAM</name>
<sequence length="69" mass="8145">MHSEIFIVSFFDLVMIYRSSEFYTVRDTLRVVRCGVELTRQKSAVAPYKPAAIMSLKKCLYRQWAEHLN</sequence>
<dbReference type="AlphaFoldDB" id="A0A0D0CZP5"/>
<reference evidence="1 2" key="1">
    <citation type="submission" date="2014-04" db="EMBL/GenBank/DDBJ databases">
        <authorList>
            <consortium name="DOE Joint Genome Institute"/>
            <person name="Kuo A."/>
            <person name="Kohler A."/>
            <person name="Jargeat P."/>
            <person name="Nagy L.G."/>
            <person name="Floudas D."/>
            <person name="Copeland A."/>
            <person name="Barry K.W."/>
            <person name="Cichocki N."/>
            <person name="Veneault-Fourrey C."/>
            <person name="LaButti K."/>
            <person name="Lindquist E.A."/>
            <person name="Lipzen A."/>
            <person name="Lundell T."/>
            <person name="Morin E."/>
            <person name="Murat C."/>
            <person name="Sun H."/>
            <person name="Tunlid A."/>
            <person name="Henrissat B."/>
            <person name="Grigoriev I.V."/>
            <person name="Hibbett D.S."/>
            <person name="Martin F."/>
            <person name="Nordberg H.P."/>
            <person name="Cantor M.N."/>
            <person name="Hua S.X."/>
        </authorList>
    </citation>
    <scope>NUCLEOTIDE SEQUENCE [LARGE SCALE GENOMIC DNA]</scope>
    <source>
        <strain evidence="1 2">Ve08.2h10</strain>
    </source>
</reference>
<keyword evidence="2" id="KW-1185">Reference proteome</keyword>